<name>A0A1I7WRP9_HETBA</name>
<dbReference type="SUPFAM" id="SSF89837">
    <property type="entry name" value="Doublecortin (DC)"/>
    <property type="match status" value="1"/>
</dbReference>
<keyword evidence="2" id="KW-1185">Reference proteome</keyword>
<protein>
    <submittedName>
        <fullName evidence="3">Doublecortin domain-containing protein</fullName>
    </submittedName>
</protein>
<accession>A0A1I7WRP9</accession>
<organism evidence="2 3">
    <name type="scientific">Heterorhabditis bacteriophora</name>
    <name type="common">Entomopathogenic nematode worm</name>
    <dbReference type="NCBI Taxonomy" id="37862"/>
    <lineage>
        <taxon>Eukaryota</taxon>
        <taxon>Metazoa</taxon>
        <taxon>Ecdysozoa</taxon>
        <taxon>Nematoda</taxon>
        <taxon>Chromadorea</taxon>
        <taxon>Rhabditida</taxon>
        <taxon>Rhabditina</taxon>
        <taxon>Rhabditomorpha</taxon>
        <taxon>Strongyloidea</taxon>
        <taxon>Heterorhabditidae</taxon>
        <taxon>Heterorhabditis</taxon>
    </lineage>
</organism>
<evidence type="ECO:0000313" key="2">
    <source>
        <dbReference type="Proteomes" id="UP000095283"/>
    </source>
</evidence>
<dbReference type="PROSITE" id="PS50309">
    <property type="entry name" value="DC"/>
    <property type="match status" value="1"/>
</dbReference>
<dbReference type="AlphaFoldDB" id="A0A1I7WRP9"/>
<dbReference type="Gene3D" id="3.10.20.230">
    <property type="entry name" value="Doublecortin domain"/>
    <property type="match status" value="1"/>
</dbReference>
<proteinExistence type="predicted"/>
<dbReference type="Proteomes" id="UP000095283">
    <property type="component" value="Unplaced"/>
</dbReference>
<dbReference type="GO" id="GO:0035556">
    <property type="term" value="P:intracellular signal transduction"/>
    <property type="evidence" value="ECO:0007669"/>
    <property type="project" value="InterPro"/>
</dbReference>
<evidence type="ECO:0000313" key="3">
    <source>
        <dbReference type="WBParaSite" id="Hba_07775"/>
    </source>
</evidence>
<evidence type="ECO:0000259" key="1">
    <source>
        <dbReference type="PROSITE" id="PS50309"/>
    </source>
</evidence>
<dbReference type="WBParaSite" id="Hba_07775">
    <property type="protein sequence ID" value="Hba_07775"/>
    <property type="gene ID" value="Hba_07775"/>
</dbReference>
<dbReference type="InterPro" id="IPR003533">
    <property type="entry name" value="Doublecortin_dom"/>
</dbReference>
<sequence length="152" mass="17338">MGFPSLFIGDYLLFIHVYKNGDNYDEGKIIAVTRREFKHWVVFLDGLTEKLETATAVHRLYTLKGIRVDHKWTSLVRILDSKPTYLNSGDSMDIYLRKEGYGSYTGLPYPFDGVIVKSPSALHMSGLSKKVITPSKRSYLTYAIREHSSGRL</sequence>
<feature type="domain" description="Doublecortin" evidence="1">
    <location>
        <begin position="13"/>
        <end position="102"/>
    </location>
</feature>
<reference evidence="3" key="1">
    <citation type="submission" date="2016-11" db="UniProtKB">
        <authorList>
            <consortium name="WormBaseParasite"/>
        </authorList>
    </citation>
    <scope>IDENTIFICATION</scope>
</reference>
<dbReference type="SMART" id="SM00537">
    <property type="entry name" value="DCX"/>
    <property type="match status" value="1"/>
</dbReference>
<dbReference type="Pfam" id="PF03607">
    <property type="entry name" value="DCX"/>
    <property type="match status" value="1"/>
</dbReference>
<dbReference type="InterPro" id="IPR036572">
    <property type="entry name" value="Doublecortin_dom_sf"/>
</dbReference>